<evidence type="ECO:0000256" key="5">
    <source>
        <dbReference type="ARBA" id="ARBA00023002"/>
    </source>
</evidence>
<name>A0A6J6HMR1_9ZZZZ</name>
<dbReference type="Pfam" id="PF00441">
    <property type="entry name" value="Acyl-CoA_dh_1"/>
    <property type="match status" value="1"/>
</dbReference>
<organism evidence="8">
    <name type="scientific">freshwater metagenome</name>
    <dbReference type="NCBI Taxonomy" id="449393"/>
    <lineage>
        <taxon>unclassified sequences</taxon>
        <taxon>metagenomes</taxon>
        <taxon>ecological metagenomes</taxon>
    </lineage>
</organism>
<keyword evidence="3" id="KW-0285">Flavoprotein</keyword>
<evidence type="ECO:0000256" key="4">
    <source>
        <dbReference type="ARBA" id="ARBA00022827"/>
    </source>
</evidence>
<dbReference type="PANTHER" id="PTHR43884:SF20">
    <property type="entry name" value="ACYL-COA DEHYDROGENASE FADE28"/>
    <property type="match status" value="1"/>
</dbReference>
<reference evidence="8" key="1">
    <citation type="submission" date="2020-05" db="EMBL/GenBank/DDBJ databases">
        <authorList>
            <person name="Chiriac C."/>
            <person name="Salcher M."/>
            <person name="Ghai R."/>
            <person name="Kavagutti S V."/>
        </authorList>
    </citation>
    <scope>NUCLEOTIDE SEQUENCE</scope>
</reference>
<dbReference type="SUPFAM" id="SSF47203">
    <property type="entry name" value="Acyl-CoA dehydrogenase C-terminal domain-like"/>
    <property type="match status" value="1"/>
</dbReference>
<dbReference type="EMBL" id="CAEZUP010000059">
    <property type="protein sequence ID" value="CAB4615111.1"/>
    <property type="molecule type" value="Genomic_DNA"/>
</dbReference>
<keyword evidence="4" id="KW-0274">FAD</keyword>
<dbReference type="AlphaFoldDB" id="A0A6J6HMR1"/>
<dbReference type="Gene3D" id="1.20.140.10">
    <property type="entry name" value="Butyryl-CoA Dehydrogenase, subunit A, domain 3"/>
    <property type="match status" value="1"/>
</dbReference>
<evidence type="ECO:0000259" key="7">
    <source>
        <dbReference type="Pfam" id="PF02771"/>
    </source>
</evidence>
<proteinExistence type="inferred from homology"/>
<dbReference type="InterPro" id="IPR009075">
    <property type="entry name" value="AcylCo_DH/oxidase_C"/>
</dbReference>
<evidence type="ECO:0000313" key="8">
    <source>
        <dbReference type="EMBL" id="CAB4615111.1"/>
    </source>
</evidence>
<gene>
    <name evidence="8" type="ORF">UFOPK1835_01344</name>
</gene>
<sequence>MRFAFTDDQLLFRDTVGELFAKECPPEAVRWSWNDDNGRNPELWATLAEMGVTGLTVPESHGGMGMNEVDLLPILTEAGRYAFPGPIVETIAVAAPLLAESAPAAIAERWLPGIADGSVIATVALAGQPFVTDAHIADVLLAQRDDRIFAVPAENLRLTPQTSVDGARRLFVAEWDEADAELIASGDEGLRCADRAFNRGAAATAAVLIGLSEQMIAMTVAYVGERKQFGVPIGSFQAVKHHLADAELKVSFSRPTVWNAAYSIAHEAPDADRDVSMAKCFASDAAEVASRKALQCHGAIGYTTEHDLHFWLKRSWALAAAWGDAAWHRRRVAHLLLDQG</sequence>
<keyword evidence="5" id="KW-0560">Oxidoreductase</keyword>
<dbReference type="InterPro" id="IPR009100">
    <property type="entry name" value="AcylCoA_DH/oxidase_NM_dom_sf"/>
</dbReference>
<feature type="domain" description="Acyl-CoA dehydrogenase/oxidase C-terminal" evidence="6">
    <location>
        <begin position="188"/>
        <end position="334"/>
    </location>
</feature>
<dbReference type="InterPro" id="IPR036250">
    <property type="entry name" value="AcylCo_DH-like_C"/>
</dbReference>
<evidence type="ECO:0000256" key="3">
    <source>
        <dbReference type="ARBA" id="ARBA00022630"/>
    </source>
</evidence>
<dbReference type="InterPro" id="IPR013786">
    <property type="entry name" value="AcylCoA_DH/ox_N"/>
</dbReference>
<dbReference type="GO" id="GO:0050660">
    <property type="term" value="F:flavin adenine dinucleotide binding"/>
    <property type="evidence" value="ECO:0007669"/>
    <property type="project" value="InterPro"/>
</dbReference>
<evidence type="ECO:0000256" key="2">
    <source>
        <dbReference type="ARBA" id="ARBA00009347"/>
    </source>
</evidence>
<dbReference type="SUPFAM" id="SSF56645">
    <property type="entry name" value="Acyl-CoA dehydrogenase NM domain-like"/>
    <property type="match status" value="1"/>
</dbReference>
<accession>A0A6J6HMR1</accession>
<dbReference type="Gene3D" id="1.10.540.10">
    <property type="entry name" value="Acyl-CoA dehydrogenase/oxidase, N-terminal domain"/>
    <property type="match status" value="1"/>
</dbReference>
<dbReference type="Pfam" id="PF02771">
    <property type="entry name" value="Acyl-CoA_dh_N"/>
    <property type="match status" value="1"/>
</dbReference>
<dbReference type="InterPro" id="IPR037069">
    <property type="entry name" value="AcylCoA_DH/ox_N_sf"/>
</dbReference>
<evidence type="ECO:0000256" key="1">
    <source>
        <dbReference type="ARBA" id="ARBA00001974"/>
    </source>
</evidence>
<protein>
    <submittedName>
        <fullName evidence="8">Unannotated protein</fullName>
    </submittedName>
</protein>
<comment type="cofactor">
    <cofactor evidence="1">
        <name>FAD</name>
        <dbReference type="ChEBI" id="CHEBI:57692"/>
    </cofactor>
</comment>
<evidence type="ECO:0000259" key="6">
    <source>
        <dbReference type="Pfam" id="PF00441"/>
    </source>
</evidence>
<dbReference type="PANTHER" id="PTHR43884">
    <property type="entry name" value="ACYL-COA DEHYDROGENASE"/>
    <property type="match status" value="1"/>
</dbReference>
<dbReference type="GO" id="GO:0003995">
    <property type="term" value="F:acyl-CoA dehydrogenase activity"/>
    <property type="evidence" value="ECO:0007669"/>
    <property type="project" value="TreeGrafter"/>
</dbReference>
<feature type="domain" description="Acyl-CoA dehydrogenase/oxidase N-terminal" evidence="7">
    <location>
        <begin position="6"/>
        <end position="117"/>
    </location>
</feature>
<comment type="similarity">
    <text evidence="2">Belongs to the acyl-CoA dehydrogenase family.</text>
</comment>